<dbReference type="RefSeq" id="WP_106524732.1">
    <property type="nucleotide sequence ID" value="NZ_PYGD01000011.1"/>
</dbReference>
<proteinExistence type="predicted"/>
<protein>
    <submittedName>
        <fullName evidence="1">Uncharacterized protein</fullName>
    </submittedName>
</protein>
<organism evidence="1 2">
    <name type="scientific">Taibaiella chishuiensis</name>
    <dbReference type="NCBI Taxonomy" id="1434707"/>
    <lineage>
        <taxon>Bacteria</taxon>
        <taxon>Pseudomonadati</taxon>
        <taxon>Bacteroidota</taxon>
        <taxon>Chitinophagia</taxon>
        <taxon>Chitinophagales</taxon>
        <taxon>Chitinophagaceae</taxon>
        <taxon>Taibaiella</taxon>
    </lineage>
</organism>
<keyword evidence="2" id="KW-1185">Reference proteome</keyword>
<dbReference type="NCBIfam" id="NF038153">
    <property type="entry name" value="lant_leader_L1a"/>
    <property type="match status" value="1"/>
</dbReference>
<sequence>MKKKVVVLKKLSLDKQVIAALDQVQQDQARGGANSIWEACAYTRALSCGAGCVTVAGLTCTPDNLCKGTLNAQSCISCRGDSGCPSQAPYCISQ</sequence>
<evidence type="ECO:0000313" key="2">
    <source>
        <dbReference type="Proteomes" id="UP000240572"/>
    </source>
</evidence>
<dbReference type="AlphaFoldDB" id="A0A2P8CWZ0"/>
<evidence type="ECO:0000313" key="1">
    <source>
        <dbReference type="EMBL" id="PSK89480.1"/>
    </source>
</evidence>
<reference evidence="1 2" key="1">
    <citation type="submission" date="2018-03" db="EMBL/GenBank/DDBJ databases">
        <title>Genomic Encyclopedia of Type Strains, Phase III (KMG-III): the genomes of soil and plant-associated and newly described type strains.</title>
        <authorList>
            <person name="Whitman W."/>
        </authorList>
    </citation>
    <scope>NUCLEOTIDE SEQUENCE [LARGE SCALE GENOMIC DNA]</scope>
    <source>
        <strain evidence="1 2">CGMCC 1.12700</strain>
    </source>
</reference>
<accession>A0A2P8CWZ0</accession>
<dbReference type="Proteomes" id="UP000240572">
    <property type="component" value="Unassembled WGS sequence"/>
</dbReference>
<name>A0A2P8CWZ0_9BACT</name>
<gene>
    <name evidence="1" type="ORF">B0I18_11134</name>
</gene>
<dbReference type="InterPro" id="IPR058238">
    <property type="entry name" value="Lant_leader_dom"/>
</dbReference>
<comment type="caution">
    <text evidence="1">The sequence shown here is derived from an EMBL/GenBank/DDBJ whole genome shotgun (WGS) entry which is preliminary data.</text>
</comment>
<dbReference type="EMBL" id="PYGD01000011">
    <property type="protein sequence ID" value="PSK89480.1"/>
    <property type="molecule type" value="Genomic_DNA"/>
</dbReference>